<organism evidence="2 3">
    <name type="scientific">Favolaschia claudopus</name>
    <dbReference type="NCBI Taxonomy" id="2862362"/>
    <lineage>
        <taxon>Eukaryota</taxon>
        <taxon>Fungi</taxon>
        <taxon>Dikarya</taxon>
        <taxon>Basidiomycota</taxon>
        <taxon>Agaricomycotina</taxon>
        <taxon>Agaricomycetes</taxon>
        <taxon>Agaricomycetidae</taxon>
        <taxon>Agaricales</taxon>
        <taxon>Marasmiineae</taxon>
        <taxon>Mycenaceae</taxon>
        <taxon>Favolaschia</taxon>
    </lineage>
</organism>
<protein>
    <submittedName>
        <fullName evidence="2">Uncharacterized protein</fullName>
    </submittedName>
</protein>
<dbReference type="Proteomes" id="UP001362999">
    <property type="component" value="Unassembled WGS sequence"/>
</dbReference>
<gene>
    <name evidence="2" type="ORF">R3P38DRAFT_2860027</name>
</gene>
<feature type="signal peptide" evidence="1">
    <location>
        <begin position="1"/>
        <end position="19"/>
    </location>
</feature>
<name>A0AAW0DMT3_9AGAR</name>
<dbReference type="EMBL" id="JAWWNJ010000007">
    <property type="protein sequence ID" value="KAK7052384.1"/>
    <property type="molecule type" value="Genomic_DNA"/>
</dbReference>
<keyword evidence="3" id="KW-1185">Reference proteome</keyword>
<evidence type="ECO:0000256" key="1">
    <source>
        <dbReference type="SAM" id="SignalP"/>
    </source>
</evidence>
<accession>A0AAW0DMT3</accession>
<feature type="chain" id="PRO_5043990370" evidence="1">
    <location>
        <begin position="20"/>
        <end position="137"/>
    </location>
</feature>
<evidence type="ECO:0000313" key="3">
    <source>
        <dbReference type="Proteomes" id="UP001362999"/>
    </source>
</evidence>
<sequence length="137" mass="13805">MMFNVVALFALVNAALVSSTAIRADAAPAVAHKATGPIANAISPIANAIVVFQTCVDENLKNCLIWSATTLPVGCSNTASSGQANSISSVQTAAGVGCTLFTSTTCSGQSQFINGTLNALTVVGFDNKANSFTCASL</sequence>
<dbReference type="AlphaFoldDB" id="A0AAW0DMT3"/>
<comment type="caution">
    <text evidence="2">The sequence shown here is derived from an EMBL/GenBank/DDBJ whole genome shotgun (WGS) entry which is preliminary data.</text>
</comment>
<dbReference type="Gene3D" id="2.60.20.10">
    <property type="entry name" value="Crystallins"/>
    <property type="match status" value="1"/>
</dbReference>
<evidence type="ECO:0000313" key="2">
    <source>
        <dbReference type="EMBL" id="KAK7052384.1"/>
    </source>
</evidence>
<reference evidence="2 3" key="1">
    <citation type="journal article" date="2024" name="J Genomics">
        <title>Draft genome sequencing and assembly of Favolaschia claudopus CIRM-BRFM 2984 isolated from oak limbs.</title>
        <authorList>
            <person name="Navarro D."/>
            <person name="Drula E."/>
            <person name="Chaduli D."/>
            <person name="Cazenave R."/>
            <person name="Ahrendt S."/>
            <person name="Wang J."/>
            <person name="Lipzen A."/>
            <person name="Daum C."/>
            <person name="Barry K."/>
            <person name="Grigoriev I.V."/>
            <person name="Favel A."/>
            <person name="Rosso M.N."/>
            <person name="Martin F."/>
        </authorList>
    </citation>
    <scope>NUCLEOTIDE SEQUENCE [LARGE SCALE GENOMIC DNA]</scope>
    <source>
        <strain evidence="2 3">CIRM-BRFM 2984</strain>
    </source>
</reference>
<proteinExistence type="predicted"/>
<keyword evidence="1" id="KW-0732">Signal</keyword>